<organism evidence="6 7">
    <name type="scientific">Symmachiella dynata</name>
    <dbReference type="NCBI Taxonomy" id="2527995"/>
    <lineage>
        <taxon>Bacteria</taxon>
        <taxon>Pseudomonadati</taxon>
        <taxon>Planctomycetota</taxon>
        <taxon>Planctomycetia</taxon>
        <taxon>Planctomycetales</taxon>
        <taxon>Planctomycetaceae</taxon>
        <taxon>Symmachiella</taxon>
    </lineage>
</organism>
<comment type="similarity">
    <text evidence="4">Belongs to the FKBP-type PPIase family.</text>
</comment>
<gene>
    <name evidence="6" type="ORF">Mal52_61300</name>
</gene>
<dbReference type="AlphaFoldDB" id="A0A517ZYM2"/>
<keyword evidence="2 3" id="KW-0697">Rotamase</keyword>
<reference evidence="6 7" key="1">
    <citation type="submission" date="2019-02" db="EMBL/GenBank/DDBJ databases">
        <title>Deep-cultivation of Planctomycetes and their phenomic and genomic characterization uncovers novel biology.</title>
        <authorList>
            <person name="Wiegand S."/>
            <person name="Jogler M."/>
            <person name="Boedeker C."/>
            <person name="Pinto D."/>
            <person name="Vollmers J."/>
            <person name="Rivas-Marin E."/>
            <person name="Kohn T."/>
            <person name="Peeters S.H."/>
            <person name="Heuer A."/>
            <person name="Rast P."/>
            <person name="Oberbeckmann S."/>
            <person name="Bunk B."/>
            <person name="Jeske O."/>
            <person name="Meyerdierks A."/>
            <person name="Storesund J.E."/>
            <person name="Kallscheuer N."/>
            <person name="Luecker S."/>
            <person name="Lage O.M."/>
            <person name="Pohl T."/>
            <person name="Merkel B.J."/>
            <person name="Hornburger P."/>
            <person name="Mueller R.-W."/>
            <person name="Bruemmer F."/>
            <person name="Labrenz M."/>
            <person name="Spormann A.M."/>
            <person name="Op den Camp H."/>
            <person name="Overmann J."/>
            <person name="Amann R."/>
            <person name="Jetten M.S.M."/>
            <person name="Mascher T."/>
            <person name="Medema M.H."/>
            <person name="Devos D.P."/>
            <person name="Kaster A.-K."/>
            <person name="Ovreas L."/>
            <person name="Rohde M."/>
            <person name="Galperin M.Y."/>
            <person name="Jogler C."/>
        </authorList>
    </citation>
    <scope>NUCLEOTIDE SEQUENCE [LARGE SCALE GENOMIC DNA]</scope>
    <source>
        <strain evidence="6 7">Mal52</strain>
    </source>
</reference>
<proteinExistence type="inferred from homology"/>
<dbReference type="Pfam" id="PF00254">
    <property type="entry name" value="FKBP_C"/>
    <property type="match status" value="1"/>
</dbReference>
<dbReference type="KEGG" id="sdyn:Mal52_61300"/>
<protein>
    <recommendedName>
        <fullName evidence="4">Peptidyl-prolyl cis-trans isomerase</fullName>
        <ecNumber evidence="4">5.2.1.8</ecNumber>
    </recommendedName>
</protein>
<dbReference type="Gene3D" id="3.10.50.40">
    <property type="match status" value="1"/>
</dbReference>
<evidence type="ECO:0000259" key="5">
    <source>
        <dbReference type="PROSITE" id="PS50059"/>
    </source>
</evidence>
<dbReference type="Proteomes" id="UP000319383">
    <property type="component" value="Chromosome"/>
</dbReference>
<evidence type="ECO:0000313" key="7">
    <source>
        <dbReference type="Proteomes" id="UP000319383"/>
    </source>
</evidence>
<sequence>MLKKGDRVRLQFDIQLNRGDFVAKDRDEILTVGARHLIAGFRYGLEGMRVGGMRQFRASPHLCYRDEELQGIPKNAVLVFNIKSVELMG</sequence>
<dbReference type="InterPro" id="IPR046357">
    <property type="entry name" value="PPIase_dom_sf"/>
</dbReference>
<dbReference type="SUPFAM" id="SSF54534">
    <property type="entry name" value="FKBP-like"/>
    <property type="match status" value="1"/>
</dbReference>
<dbReference type="GO" id="GO:0003755">
    <property type="term" value="F:peptidyl-prolyl cis-trans isomerase activity"/>
    <property type="evidence" value="ECO:0007669"/>
    <property type="project" value="UniProtKB-UniRule"/>
</dbReference>
<evidence type="ECO:0000313" key="6">
    <source>
        <dbReference type="EMBL" id="QDU47595.1"/>
    </source>
</evidence>
<dbReference type="InterPro" id="IPR001179">
    <property type="entry name" value="PPIase_FKBP_dom"/>
</dbReference>
<dbReference type="EMBL" id="CP036276">
    <property type="protein sequence ID" value="QDU47595.1"/>
    <property type="molecule type" value="Genomic_DNA"/>
</dbReference>
<evidence type="ECO:0000256" key="4">
    <source>
        <dbReference type="RuleBase" id="RU003915"/>
    </source>
</evidence>
<feature type="domain" description="PPIase FKBP-type" evidence="5">
    <location>
        <begin position="5"/>
        <end position="88"/>
    </location>
</feature>
<keyword evidence="7" id="KW-1185">Reference proteome</keyword>
<evidence type="ECO:0000256" key="1">
    <source>
        <dbReference type="ARBA" id="ARBA00000971"/>
    </source>
</evidence>
<dbReference type="EC" id="5.2.1.8" evidence="4"/>
<accession>A0A517ZYM2</accession>
<dbReference type="PROSITE" id="PS50059">
    <property type="entry name" value="FKBP_PPIASE"/>
    <property type="match status" value="1"/>
</dbReference>
<evidence type="ECO:0000256" key="3">
    <source>
        <dbReference type="PROSITE-ProRule" id="PRU00277"/>
    </source>
</evidence>
<keyword evidence="3 4" id="KW-0413">Isomerase</keyword>
<evidence type="ECO:0000256" key="2">
    <source>
        <dbReference type="ARBA" id="ARBA00023110"/>
    </source>
</evidence>
<comment type="catalytic activity">
    <reaction evidence="1 3 4">
        <text>[protein]-peptidylproline (omega=180) = [protein]-peptidylproline (omega=0)</text>
        <dbReference type="Rhea" id="RHEA:16237"/>
        <dbReference type="Rhea" id="RHEA-COMP:10747"/>
        <dbReference type="Rhea" id="RHEA-COMP:10748"/>
        <dbReference type="ChEBI" id="CHEBI:83833"/>
        <dbReference type="ChEBI" id="CHEBI:83834"/>
        <dbReference type="EC" id="5.2.1.8"/>
    </reaction>
</comment>
<name>A0A517ZYM2_9PLAN</name>